<proteinExistence type="predicted"/>
<feature type="transmembrane region" description="Helical" evidence="1">
    <location>
        <begin position="20"/>
        <end position="40"/>
    </location>
</feature>
<gene>
    <name evidence="2" type="ORF">RMAR1173_LOCUS16546</name>
</gene>
<evidence type="ECO:0000256" key="1">
    <source>
        <dbReference type="SAM" id="Phobius"/>
    </source>
</evidence>
<keyword evidence="1" id="KW-0812">Transmembrane</keyword>
<dbReference type="EMBL" id="HBHJ01025120">
    <property type="protein sequence ID" value="CAD9704457.1"/>
    <property type="molecule type" value="Transcribed_RNA"/>
</dbReference>
<reference evidence="2" key="1">
    <citation type="submission" date="2021-01" db="EMBL/GenBank/DDBJ databases">
        <authorList>
            <person name="Corre E."/>
            <person name="Pelletier E."/>
            <person name="Niang G."/>
            <person name="Scheremetjew M."/>
            <person name="Finn R."/>
            <person name="Kale V."/>
            <person name="Holt S."/>
            <person name="Cochrane G."/>
            <person name="Meng A."/>
            <person name="Brown T."/>
            <person name="Cohen L."/>
        </authorList>
    </citation>
    <scope>NUCLEOTIDE SEQUENCE</scope>
    <source>
        <strain evidence="2">CCMP1243</strain>
    </source>
</reference>
<dbReference type="AlphaFoldDB" id="A0A7S2WT61"/>
<accession>A0A7S2WT61</accession>
<keyword evidence="1" id="KW-1133">Transmembrane helix</keyword>
<keyword evidence="1" id="KW-0472">Membrane</keyword>
<protein>
    <submittedName>
        <fullName evidence="2">Uncharacterized protein</fullName>
    </submittedName>
</protein>
<organism evidence="2">
    <name type="scientific">Rhizochromulina marina</name>
    <dbReference type="NCBI Taxonomy" id="1034831"/>
    <lineage>
        <taxon>Eukaryota</taxon>
        <taxon>Sar</taxon>
        <taxon>Stramenopiles</taxon>
        <taxon>Ochrophyta</taxon>
        <taxon>Dictyochophyceae</taxon>
        <taxon>Rhizochromulinales</taxon>
        <taxon>Rhizochromulina</taxon>
    </lineage>
</organism>
<name>A0A7S2WT61_9STRA</name>
<sequence>MASGRGKVLWFPSGVSLVNWWKCCIFGAGMVSAAVVTGLTASGYSGKSILEYLLPFWVALLLIPFVVDLIRRWMITRSISAYFMGAGPWVDTTQLEEAQGPATVGSGIASSKEPRVRTRMKKKVSRQQGPLHVHAELL</sequence>
<feature type="transmembrane region" description="Helical" evidence="1">
    <location>
        <begin position="52"/>
        <end position="70"/>
    </location>
</feature>
<evidence type="ECO:0000313" key="2">
    <source>
        <dbReference type="EMBL" id="CAD9704457.1"/>
    </source>
</evidence>